<reference evidence="2 3" key="1">
    <citation type="submission" date="2019-05" db="EMBL/GenBank/DDBJ databases">
        <title>Genome sequences of Thalassotalea litorea 1K03283.</title>
        <authorList>
            <person name="Zhang D."/>
        </authorList>
    </citation>
    <scope>NUCLEOTIDE SEQUENCE [LARGE SCALE GENOMIC DNA]</scope>
    <source>
        <strain evidence="2 3">MCCC 1K03283</strain>
    </source>
</reference>
<name>A0A5R9ILK6_9GAMM</name>
<keyword evidence="1" id="KW-1133">Transmembrane helix</keyword>
<dbReference type="RefSeq" id="WP_138320414.1">
    <property type="nucleotide sequence ID" value="NZ_VCBC01000012.1"/>
</dbReference>
<gene>
    <name evidence="2" type="ORF">FE810_12545</name>
</gene>
<keyword evidence="1" id="KW-0472">Membrane</keyword>
<comment type="caution">
    <text evidence="2">The sequence shown here is derived from an EMBL/GenBank/DDBJ whole genome shotgun (WGS) entry which is preliminary data.</text>
</comment>
<organism evidence="2 3">
    <name type="scientific">Thalassotalea litorea</name>
    <dbReference type="NCBI Taxonomy" id="2020715"/>
    <lineage>
        <taxon>Bacteria</taxon>
        <taxon>Pseudomonadati</taxon>
        <taxon>Pseudomonadota</taxon>
        <taxon>Gammaproteobacteria</taxon>
        <taxon>Alteromonadales</taxon>
        <taxon>Colwelliaceae</taxon>
        <taxon>Thalassotalea</taxon>
    </lineage>
</organism>
<sequence length="439" mass="49310">MKILGRFFKFLCLSIFIGAIVVLWLVVETKPSMESQEILTSASASQARSIMQRTAKQIKQGGQSQLNFSQTELKSLSLLANNLSPKIRTKVQLSETRARFVGQLKPFESQIYVNFSLDLLESQHGLLLGDASIGGITLDGQWLLETGIRVFNHYLKPEHYELIDMVQRVEVTASQLQINIDQGIHSFADKGRLASILSLKNSLRPVANLENVQHYYDALLDYSAKESQEPNSDKSLLHFLKYQFAKASEKTQLHSGNAVKENRDAMMALALYFGSNKFTLFTGELQPISPLQQTLRNAHKRTVTLLERNDLQKHFVYSMALQLLSDANAGFAFGEFKELLDANQGGSGFSFVDLYADRAGTRLAHYATQNEASARAIQQTFANITMESELIPFPKDLPEGIDSNKFSVDYVNTKSVSYRQMLALIDEQLSSLHFYAPMK</sequence>
<feature type="transmembrane region" description="Helical" evidence="1">
    <location>
        <begin position="7"/>
        <end position="27"/>
    </location>
</feature>
<proteinExistence type="predicted"/>
<dbReference type="EMBL" id="VCBC01000012">
    <property type="protein sequence ID" value="TLU64131.1"/>
    <property type="molecule type" value="Genomic_DNA"/>
</dbReference>
<dbReference type="AlphaFoldDB" id="A0A5R9ILK6"/>
<keyword evidence="1" id="KW-0812">Transmembrane</keyword>
<dbReference type="Proteomes" id="UP000307790">
    <property type="component" value="Unassembled WGS sequence"/>
</dbReference>
<accession>A0A5R9ILK6</accession>
<dbReference type="OrthoDB" id="9997at2"/>
<protein>
    <submittedName>
        <fullName evidence="2">Uncharacterized protein</fullName>
    </submittedName>
</protein>
<evidence type="ECO:0000256" key="1">
    <source>
        <dbReference type="SAM" id="Phobius"/>
    </source>
</evidence>
<evidence type="ECO:0000313" key="3">
    <source>
        <dbReference type="Proteomes" id="UP000307790"/>
    </source>
</evidence>
<evidence type="ECO:0000313" key="2">
    <source>
        <dbReference type="EMBL" id="TLU64131.1"/>
    </source>
</evidence>
<keyword evidence="3" id="KW-1185">Reference proteome</keyword>